<evidence type="ECO:0000313" key="2">
    <source>
        <dbReference type="EMBL" id="AGT99279.1"/>
    </source>
</evidence>
<dbReference type="RefSeq" id="YP_008493024.1">
    <property type="nucleotide sequence ID" value="NC_022233.1"/>
</dbReference>
<accession>U3GS66</accession>
<proteinExistence type="predicted"/>
<dbReference type="KEGG" id="vg:16747474"/>
<dbReference type="EMBL" id="KF017583">
    <property type="protein sequence ID" value="AGT99279.1"/>
    <property type="molecule type" value="Genomic_DNA"/>
</dbReference>
<gene>
    <name evidence="2" type="primary">U95</name>
</gene>
<evidence type="ECO:0000256" key="1">
    <source>
        <dbReference type="SAM" id="MobiDB-lite"/>
    </source>
</evidence>
<organism evidence="2 3">
    <name type="scientific">Suid betaherpesvirus 2</name>
    <dbReference type="NCBI Taxonomy" id="1608255"/>
    <lineage>
        <taxon>Viruses</taxon>
        <taxon>Duplodnaviria</taxon>
        <taxon>Heunggongvirae</taxon>
        <taxon>Peploviricota</taxon>
        <taxon>Herviviricetes</taxon>
        <taxon>Herpesvirales</taxon>
        <taxon>Orthoherpesviridae</taxon>
        <taxon>Betaherpesvirinae</taxon>
        <taxon>Roseolovirus</taxon>
        <taxon>Roseolovirus suidbeta2</taxon>
    </lineage>
</organism>
<keyword evidence="3" id="KW-1185">Reference proteome</keyword>
<evidence type="ECO:0000313" key="3">
    <source>
        <dbReference type="Proteomes" id="UP000243849"/>
    </source>
</evidence>
<feature type="region of interest" description="Disordered" evidence="1">
    <location>
        <begin position="39"/>
        <end position="59"/>
    </location>
</feature>
<dbReference type="Proteomes" id="UP000243849">
    <property type="component" value="Segment"/>
</dbReference>
<sequence>MQVEMHGGHVCSKKRKLEEVITFLSQRSNTHKSEAILVDGSTSVKHRHPSASDKKRSRKYVTNTDTEESCHSLLESFNALSDVDKSLCRECIVLLRVMTFEGAPYDLGNTQTVRRVSVPWINQIYGMLNHIKRKIDPRAINCIVDRVMRDAEYRQVLKDKFTGECINDVVFRSVDFFIDSIGKFEGVCRQVRRKMEFLHQGPGDICRHLTIHDGFDMFLPWPPRKRLQIVTASSHVFDHVCDTLLREYDLPAGWMVPFGLIFHSNEKMSPSKTVAALLLLQCGWILLFDARYGDPRVFIAAESAEVFSRDGLCRCDTLYKDFDTPFATVVDSSLKKLISHGMTLPLLLKLRLELTGCKWLINGCPGRMSDRIFTVGGYELDDLCVDGFLSFRGVPMYVFGFISTFTDESAETSQLFICVDANLQIIGYNRQFKQSWYLADNFLHFFKIATRKRYFDFEIYSKKQYAEHSDLFNIIKFIHSDCPDKNS</sequence>
<dbReference type="GeneID" id="16747474"/>
<name>U3GS66_9BETA</name>
<reference evidence="2 3" key="1">
    <citation type="submission" date="2013-05" db="EMBL/GenBank/DDBJ databases">
        <title>Genome organization and molecular characterization of porcine cytomegalovirus.</title>
        <authorList>
            <person name="Gu W."/>
            <person name="Zhou L."/>
            <person name="Ge X."/>
            <person name="Guo X."/>
            <person name="Yang H."/>
        </authorList>
    </citation>
    <scope>NUCLEOTIDE SEQUENCE [LARGE SCALE GENOMIC DNA]</scope>
    <source>
        <strain evidence="2 3">BJ09</strain>
    </source>
</reference>
<feature type="compositionally biased region" description="Basic residues" evidence="1">
    <location>
        <begin position="44"/>
        <end position="59"/>
    </location>
</feature>
<protein>
    <submittedName>
        <fullName evidence="2">IE protein</fullName>
    </submittedName>
</protein>
<dbReference type="OrthoDB" id="10873at10239"/>